<feature type="region of interest" description="Disordered" evidence="5">
    <location>
        <begin position="102"/>
        <end position="121"/>
    </location>
</feature>
<dbReference type="InterPro" id="IPR018957">
    <property type="entry name" value="Znf_C3HC4_RING-type"/>
</dbReference>
<dbReference type="PANTHER" id="PTHR23041:SF78">
    <property type="entry name" value="E3 UBIQUITIN-PROTEIN LIGASE RNF4"/>
    <property type="match status" value="1"/>
</dbReference>
<dbReference type="InterPro" id="IPR017907">
    <property type="entry name" value="Znf_RING_CS"/>
</dbReference>
<dbReference type="AlphaFoldDB" id="A0A9N9DT28"/>
<name>A0A9N9DT28_9GLOM</name>
<evidence type="ECO:0000259" key="6">
    <source>
        <dbReference type="PROSITE" id="PS50089"/>
    </source>
</evidence>
<evidence type="ECO:0000256" key="1">
    <source>
        <dbReference type="ARBA" id="ARBA00022723"/>
    </source>
</evidence>
<evidence type="ECO:0000256" key="5">
    <source>
        <dbReference type="SAM" id="MobiDB-lite"/>
    </source>
</evidence>
<dbReference type="SMART" id="SM00184">
    <property type="entry name" value="RING"/>
    <property type="match status" value="1"/>
</dbReference>
<dbReference type="Gene3D" id="3.30.40.10">
    <property type="entry name" value="Zinc/RING finger domain, C3HC4 (zinc finger)"/>
    <property type="match status" value="1"/>
</dbReference>
<dbReference type="PROSITE" id="PS00518">
    <property type="entry name" value="ZF_RING_1"/>
    <property type="match status" value="1"/>
</dbReference>
<proteinExistence type="predicted"/>
<dbReference type="PANTHER" id="PTHR23041">
    <property type="entry name" value="RING FINGER DOMAIN-CONTAINING"/>
    <property type="match status" value="1"/>
</dbReference>
<comment type="caution">
    <text evidence="7">The sequence shown here is derived from an EMBL/GenBank/DDBJ whole genome shotgun (WGS) entry which is preliminary data.</text>
</comment>
<dbReference type="Pfam" id="PF00097">
    <property type="entry name" value="zf-C3HC4"/>
    <property type="match status" value="1"/>
</dbReference>
<feature type="compositionally biased region" description="Low complexity" evidence="5">
    <location>
        <begin position="167"/>
        <end position="181"/>
    </location>
</feature>
<evidence type="ECO:0000256" key="3">
    <source>
        <dbReference type="ARBA" id="ARBA00022833"/>
    </source>
</evidence>
<dbReference type="GO" id="GO:0008270">
    <property type="term" value="F:zinc ion binding"/>
    <property type="evidence" value="ECO:0007669"/>
    <property type="project" value="UniProtKB-KW"/>
</dbReference>
<dbReference type="Proteomes" id="UP000789572">
    <property type="component" value="Unassembled WGS sequence"/>
</dbReference>
<evidence type="ECO:0000313" key="7">
    <source>
        <dbReference type="EMBL" id="CAG8646988.1"/>
    </source>
</evidence>
<feature type="compositionally biased region" description="Polar residues" evidence="5">
    <location>
        <begin position="54"/>
        <end position="92"/>
    </location>
</feature>
<accession>A0A9N9DT28</accession>
<feature type="compositionally biased region" description="Basic and acidic residues" evidence="5">
    <location>
        <begin position="18"/>
        <end position="29"/>
    </location>
</feature>
<dbReference type="InterPro" id="IPR001841">
    <property type="entry name" value="Znf_RING"/>
</dbReference>
<dbReference type="InterPro" id="IPR013083">
    <property type="entry name" value="Znf_RING/FYVE/PHD"/>
</dbReference>
<organism evidence="7 8">
    <name type="scientific">Paraglomus occultum</name>
    <dbReference type="NCBI Taxonomy" id="144539"/>
    <lineage>
        <taxon>Eukaryota</taxon>
        <taxon>Fungi</taxon>
        <taxon>Fungi incertae sedis</taxon>
        <taxon>Mucoromycota</taxon>
        <taxon>Glomeromycotina</taxon>
        <taxon>Glomeromycetes</taxon>
        <taxon>Paraglomerales</taxon>
        <taxon>Paraglomeraceae</taxon>
        <taxon>Paraglomus</taxon>
    </lineage>
</organism>
<feature type="compositionally biased region" description="Low complexity" evidence="5">
    <location>
        <begin position="103"/>
        <end position="117"/>
    </location>
</feature>
<evidence type="ECO:0000256" key="4">
    <source>
        <dbReference type="PROSITE-ProRule" id="PRU00175"/>
    </source>
</evidence>
<dbReference type="OrthoDB" id="6270329at2759"/>
<feature type="compositionally biased region" description="Low complexity" evidence="5">
    <location>
        <begin position="1"/>
        <end position="13"/>
    </location>
</feature>
<reference evidence="7" key="1">
    <citation type="submission" date="2021-06" db="EMBL/GenBank/DDBJ databases">
        <authorList>
            <person name="Kallberg Y."/>
            <person name="Tangrot J."/>
            <person name="Rosling A."/>
        </authorList>
    </citation>
    <scope>NUCLEOTIDE SEQUENCE</scope>
    <source>
        <strain evidence="7">IA702</strain>
    </source>
</reference>
<keyword evidence="8" id="KW-1185">Reference proteome</keyword>
<dbReference type="EMBL" id="CAJVPJ010003976">
    <property type="protein sequence ID" value="CAG8646988.1"/>
    <property type="molecule type" value="Genomic_DNA"/>
</dbReference>
<feature type="region of interest" description="Disordered" evidence="5">
    <location>
        <begin position="1"/>
        <end position="92"/>
    </location>
</feature>
<feature type="region of interest" description="Disordered" evidence="5">
    <location>
        <begin position="204"/>
        <end position="230"/>
    </location>
</feature>
<dbReference type="PROSITE" id="PS50089">
    <property type="entry name" value="ZF_RING_2"/>
    <property type="match status" value="1"/>
</dbReference>
<feature type="domain" description="RING-type" evidence="6">
    <location>
        <begin position="237"/>
        <end position="275"/>
    </location>
</feature>
<evidence type="ECO:0000313" key="8">
    <source>
        <dbReference type="Proteomes" id="UP000789572"/>
    </source>
</evidence>
<protein>
    <submittedName>
        <fullName evidence="7">9820_t:CDS:1</fullName>
    </submittedName>
</protein>
<evidence type="ECO:0000256" key="2">
    <source>
        <dbReference type="ARBA" id="ARBA00022771"/>
    </source>
</evidence>
<keyword evidence="2 4" id="KW-0863">Zinc-finger</keyword>
<keyword evidence="3" id="KW-0862">Zinc</keyword>
<sequence length="291" mass="31448">TTRTHTPAATTTAKRQKVRAERSVDRENAIAESSRTARTSPIILPPLPDRPPSANRSPSLISLPSSVNCSPSAISLPPIQSTRENDMNGNVTLPSLRSFLSIDSTDTSGSPSTPGSDNGFREEVQVVDLTVTPVRGGNSRTEGEANTNSFEMLNLLNTFSAISSSTSSNPAYYATPPSSSPLRSVTNYKDDVVDLTLSTPRPQSSEVIVIDDASPTPSPKPPKPASSDAPRGLQIKCAICLDWPKDISATTCGHIFCRECIRTAVRAQRMCSLCRHPLTRRQIKRLEFKVM</sequence>
<keyword evidence="1" id="KW-0479">Metal-binding</keyword>
<feature type="region of interest" description="Disordered" evidence="5">
    <location>
        <begin position="167"/>
        <end position="186"/>
    </location>
</feature>
<dbReference type="SUPFAM" id="SSF57850">
    <property type="entry name" value="RING/U-box"/>
    <property type="match status" value="1"/>
</dbReference>
<dbReference type="InterPro" id="IPR047134">
    <property type="entry name" value="RNF4"/>
</dbReference>
<gene>
    <name evidence="7" type="ORF">POCULU_LOCUS9736</name>
</gene>
<feature type="non-terminal residue" evidence="7">
    <location>
        <position position="1"/>
    </location>
</feature>